<gene>
    <name evidence="1" type="ORF">EAF64_01340</name>
</gene>
<dbReference type="OrthoDB" id="166257at2157"/>
<evidence type="ECO:0000313" key="2">
    <source>
        <dbReference type="Proteomes" id="UP000289691"/>
    </source>
</evidence>
<dbReference type="Proteomes" id="UP000289691">
    <property type="component" value="Unassembled WGS sequence"/>
</dbReference>
<dbReference type="RefSeq" id="WP_129067181.1">
    <property type="nucleotide sequence ID" value="NZ_RDFA01000001.1"/>
</dbReference>
<dbReference type="EMBL" id="RDFA01000001">
    <property type="protein sequence ID" value="RXK51315.1"/>
    <property type="molecule type" value="Genomic_DNA"/>
</dbReference>
<reference evidence="1 2" key="1">
    <citation type="submission" date="2019-01" db="EMBL/GenBank/DDBJ databases">
        <title>Halorientalis sp. F13-25 a new haloarchaeum isolated from hypersaline water.</title>
        <authorList>
            <person name="Ana D.-V."/>
            <person name="Cristina S.-P."/>
            <person name="Antonio V."/>
        </authorList>
    </citation>
    <scope>NUCLEOTIDE SEQUENCE [LARGE SCALE GENOMIC DNA]</scope>
    <source>
        <strain evidence="1 2">F13-25</strain>
    </source>
</reference>
<name>A0A498L6F8_9EURY</name>
<dbReference type="AlphaFoldDB" id="A0A498L6F8"/>
<proteinExistence type="predicted"/>
<comment type="caution">
    <text evidence="1">The sequence shown here is derived from an EMBL/GenBank/DDBJ whole genome shotgun (WGS) entry which is preliminary data.</text>
</comment>
<sequence length="106" mass="11954">MAARGSRNHSVRVELPTVVPFDIPQLNRLSWKLGSRTVDDEAATLRSRWTDTESQWRLAVFAVTDGTVVLRVRTPVGRGRFYGAAETDFANALPALEASDRWRRLD</sequence>
<protein>
    <submittedName>
        <fullName evidence="1">Uncharacterized protein</fullName>
    </submittedName>
</protein>
<accession>A0A498L6F8</accession>
<keyword evidence="2" id="KW-1185">Reference proteome</keyword>
<organism evidence="1 2">
    <name type="scientific">Halorientalis pallida</name>
    <dbReference type="NCBI Taxonomy" id="2479928"/>
    <lineage>
        <taxon>Archaea</taxon>
        <taxon>Methanobacteriati</taxon>
        <taxon>Methanobacteriota</taxon>
        <taxon>Stenosarchaea group</taxon>
        <taxon>Halobacteria</taxon>
        <taxon>Halobacteriales</taxon>
        <taxon>Haloarculaceae</taxon>
        <taxon>Halorientalis</taxon>
    </lineage>
</organism>
<evidence type="ECO:0000313" key="1">
    <source>
        <dbReference type="EMBL" id="RXK51315.1"/>
    </source>
</evidence>